<accession>A0A1G7XP49</accession>
<feature type="transmembrane region" description="Helical" evidence="1">
    <location>
        <begin position="29"/>
        <end position="48"/>
    </location>
</feature>
<protein>
    <submittedName>
        <fullName evidence="2">Bacteriophage holin family HP1</fullName>
    </submittedName>
</protein>
<proteinExistence type="predicted"/>
<dbReference type="STRING" id="29435.SAMN05216588_101210"/>
<name>A0A1G7XP49_9GAMM</name>
<dbReference type="Proteomes" id="UP000198606">
    <property type="component" value="Unassembled WGS sequence"/>
</dbReference>
<gene>
    <name evidence="2" type="ORF">SAMN05216588_101210</name>
</gene>
<evidence type="ECO:0000313" key="3">
    <source>
        <dbReference type="Proteomes" id="UP000198606"/>
    </source>
</evidence>
<evidence type="ECO:0000256" key="1">
    <source>
        <dbReference type="SAM" id="Phobius"/>
    </source>
</evidence>
<evidence type="ECO:0000313" key="2">
    <source>
        <dbReference type="EMBL" id="SDG85856.1"/>
    </source>
</evidence>
<organism evidence="2 3">
    <name type="scientific">Phytopseudomonas flavescens</name>
    <dbReference type="NCBI Taxonomy" id="29435"/>
    <lineage>
        <taxon>Bacteria</taxon>
        <taxon>Pseudomonadati</taxon>
        <taxon>Pseudomonadota</taxon>
        <taxon>Gammaproteobacteria</taxon>
        <taxon>Pseudomonadales</taxon>
        <taxon>Pseudomonadaceae</taxon>
        <taxon>Phytopseudomonas</taxon>
    </lineage>
</organism>
<keyword evidence="1" id="KW-0472">Membrane</keyword>
<dbReference type="RefSeq" id="WP_084305431.1">
    <property type="nucleotide sequence ID" value="NZ_FNDG01000001.1"/>
</dbReference>
<dbReference type="AlphaFoldDB" id="A0A1G7XP49"/>
<keyword evidence="1" id="KW-1133">Transmembrane helix</keyword>
<dbReference type="Pfam" id="PF16080">
    <property type="entry name" value="Phage_holin_2_3"/>
    <property type="match status" value="1"/>
</dbReference>
<reference evidence="2 3" key="1">
    <citation type="submission" date="2016-10" db="EMBL/GenBank/DDBJ databases">
        <authorList>
            <person name="de Groot N.N."/>
        </authorList>
    </citation>
    <scope>NUCLEOTIDE SEQUENCE [LARGE SCALE GENOMIC DNA]</scope>
    <source>
        <strain evidence="2 3">LMG 18387</strain>
    </source>
</reference>
<sequence length="81" mass="8959">MSATEKAITGSSYIGAVLSIIGGMTLTDWGIVVGIITALLTFGANMYYQRQKNAREQHLYELELQFSYKPREEARADGGQQ</sequence>
<keyword evidence="1" id="KW-0812">Transmembrane</keyword>
<dbReference type="InterPro" id="IPR032118">
    <property type="entry name" value="Phage_holin_HP1"/>
</dbReference>
<dbReference type="EMBL" id="FNDG01000001">
    <property type="protein sequence ID" value="SDG85856.1"/>
    <property type="molecule type" value="Genomic_DNA"/>
</dbReference>